<keyword evidence="1" id="KW-0472">Membrane</keyword>
<proteinExistence type="predicted"/>
<organism evidence="2 3">
    <name type="scientific">Alkalibacterium olivapovliticus</name>
    <dbReference type="NCBI Taxonomy" id="99907"/>
    <lineage>
        <taxon>Bacteria</taxon>
        <taxon>Bacillati</taxon>
        <taxon>Bacillota</taxon>
        <taxon>Bacilli</taxon>
        <taxon>Lactobacillales</taxon>
        <taxon>Carnobacteriaceae</taxon>
        <taxon>Alkalibacterium</taxon>
    </lineage>
</organism>
<keyword evidence="3" id="KW-1185">Reference proteome</keyword>
<evidence type="ECO:0000256" key="1">
    <source>
        <dbReference type="SAM" id="Phobius"/>
    </source>
</evidence>
<accession>A0A2T0WBR6</accession>
<dbReference type="Proteomes" id="UP000238205">
    <property type="component" value="Unassembled WGS sequence"/>
</dbReference>
<keyword evidence="1" id="KW-1133">Transmembrane helix</keyword>
<feature type="transmembrane region" description="Helical" evidence="1">
    <location>
        <begin position="7"/>
        <end position="23"/>
    </location>
</feature>
<evidence type="ECO:0000313" key="3">
    <source>
        <dbReference type="Proteomes" id="UP000238205"/>
    </source>
</evidence>
<reference evidence="2 3" key="1">
    <citation type="submission" date="2018-03" db="EMBL/GenBank/DDBJ databases">
        <title>Genomic Encyclopedia of Archaeal and Bacterial Type Strains, Phase II (KMG-II): from individual species to whole genera.</title>
        <authorList>
            <person name="Goeker M."/>
        </authorList>
    </citation>
    <scope>NUCLEOTIDE SEQUENCE [LARGE SCALE GENOMIC DNA]</scope>
    <source>
        <strain evidence="2 3">DSM 13175</strain>
    </source>
</reference>
<protein>
    <submittedName>
        <fullName evidence="2">Uncharacterized protein</fullName>
    </submittedName>
</protein>
<gene>
    <name evidence="2" type="ORF">CLV38_10180</name>
</gene>
<dbReference type="AlphaFoldDB" id="A0A2T0WBR6"/>
<dbReference type="EMBL" id="PVTO01000001">
    <property type="protein sequence ID" value="PRY84160.1"/>
    <property type="molecule type" value="Genomic_DNA"/>
</dbReference>
<sequence length="65" mass="7271">MTKKHGIFLLTMGIIILLLSGFIVLHDPIIGGIGILIGIWNIFIGIRGIKGKWFFGSRFNDEDNE</sequence>
<evidence type="ECO:0000313" key="2">
    <source>
        <dbReference type="EMBL" id="PRY84160.1"/>
    </source>
</evidence>
<keyword evidence="1" id="KW-0812">Transmembrane</keyword>
<comment type="caution">
    <text evidence="2">The sequence shown here is derived from an EMBL/GenBank/DDBJ whole genome shotgun (WGS) entry which is preliminary data.</text>
</comment>
<feature type="transmembrane region" description="Helical" evidence="1">
    <location>
        <begin position="29"/>
        <end position="49"/>
    </location>
</feature>
<dbReference type="RefSeq" id="WP_106190040.1">
    <property type="nucleotide sequence ID" value="NZ_PVTO01000001.1"/>
</dbReference>
<name>A0A2T0WBR6_9LACT</name>